<gene>
    <name evidence="2" type="ORF">SAMN05421803_11720</name>
</gene>
<protein>
    <submittedName>
        <fullName evidence="2">Uncharacterized protein</fullName>
    </submittedName>
</protein>
<evidence type="ECO:0000256" key="1">
    <source>
        <dbReference type="SAM" id="MobiDB-lite"/>
    </source>
</evidence>
<evidence type="ECO:0000313" key="2">
    <source>
        <dbReference type="EMBL" id="SHK29261.1"/>
    </source>
</evidence>
<reference evidence="2 3" key="1">
    <citation type="submission" date="2016-11" db="EMBL/GenBank/DDBJ databases">
        <authorList>
            <person name="Jaros S."/>
            <person name="Januszkiewicz K."/>
            <person name="Wedrychowicz H."/>
        </authorList>
    </citation>
    <scope>NUCLEOTIDE SEQUENCE [LARGE SCALE GENOMIC DNA]</scope>
    <source>
        <strain evidence="2 3">CGMCC 4.5723</strain>
    </source>
</reference>
<dbReference type="OrthoDB" id="3429702at2"/>
<feature type="region of interest" description="Disordered" evidence="1">
    <location>
        <begin position="73"/>
        <end position="93"/>
    </location>
</feature>
<keyword evidence="3" id="KW-1185">Reference proteome</keyword>
<proteinExistence type="predicted"/>
<evidence type="ECO:0000313" key="3">
    <source>
        <dbReference type="Proteomes" id="UP000184452"/>
    </source>
</evidence>
<dbReference type="Proteomes" id="UP000184452">
    <property type="component" value="Unassembled WGS sequence"/>
</dbReference>
<accession>A0A1M6R9X7</accession>
<dbReference type="STRING" id="758803.SAMN05421803_11720"/>
<organism evidence="2 3">
    <name type="scientific">Nocardiopsis flavescens</name>
    <dbReference type="NCBI Taxonomy" id="758803"/>
    <lineage>
        <taxon>Bacteria</taxon>
        <taxon>Bacillati</taxon>
        <taxon>Actinomycetota</taxon>
        <taxon>Actinomycetes</taxon>
        <taxon>Streptosporangiales</taxon>
        <taxon>Nocardiopsidaceae</taxon>
        <taxon>Nocardiopsis</taxon>
    </lineage>
</organism>
<dbReference type="AlphaFoldDB" id="A0A1M6R9X7"/>
<feature type="compositionally biased region" description="Polar residues" evidence="1">
    <location>
        <begin position="82"/>
        <end position="93"/>
    </location>
</feature>
<name>A0A1M6R9X7_9ACTN</name>
<dbReference type="EMBL" id="FQZK01000017">
    <property type="protein sequence ID" value="SHK29261.1"/>
    <property type="molecule type" value="Genomic_DNA"/>
</dbReference>
<dbReference type="RefSeq" id="WP_073381580.1">
    <property type="nucleotide sequence ID" value="NZ_FQZK01000017.1"/>
</dbReference>
<sequence length="93" mass="10329">MGIAMPGDNERWRCTGCGNLTRFDVTRTVRSRDFVHLELSGDGRVEERTVLSETIEQVKCRWCGAADRIETIARPDADRSVSDTSAESPTGRA</sequence>